<evidence type="ECO:0000313" key="3">
    <source>
        <dbReference type="Proteomes" id="UP000325289"/>
    </source>
</evidence>
<keyword evidence="3" id="KW-1185">Reference proteome</keyword>
<dbReference type="EMBL" id="FOMS01000015">
    <property type="protein sequence ID" value="SFE75449.1"/>
    <property type="molecule type" value="Genomic_DNA"/>
</dbReference>
<evidence type="ECO:0000313" key="2">
    <source>
        <dbReference type="EMBL" id="SFE75449.1"/>
    </source>
</evidence>
<dbReference type="Pfam" id="PF20057">
    <property type="entry name" value="DUF6456"/>
    <property type="match status" value="1"/>
</dbReference>
<proteinExistence type="predicted"/>
<dbReference type="AlphaFoldDB" id="A0A1I2D4L9"/>
<organism evidence="2 3">
    <name type="scientific">Roseivivax sediminis</name>
    <dbReference type="NCBI Taxonomy" id="936889"/>
    <lineage>
        <taxon>Bacteria</taxon>
        <taxon>Pseudomonadati</taxon>
        <taxon>Pseudomonadota</taxon>
        <taxon>Alphaproteobacteria</taxon>
        <taxon>Rhodobacterales</taxon>
        <taxon>Roseobacteraceae</taxon>
        <taxon>Roseivivax</taxon>
    </lineage>
</organism>
<accession>A0A1I2D4L9</accession>
<gene>
    <name evidence="2" type="ORF">SAMN04515678_11567</name>
</gene>
<feature type="domain" description="DUF6456" evidence="1">
    <location>
        <begin position="226"/>
        <end position="357"/>
    </location>
</feature>
<name>A0A1I2D4L9_9RHOB</name>
<dbReference type="Proteomes" id="UP000325289">
    <property type="component" value="Unassembled WGS sequence"/>
</dbReference>
<dbReference type="InterPro" id="IPR045599">
    <property type="entry name" value="DUF6456"/>
</dbReference>
<evidence type="ECO:0000259" key="1">
    <source>
        <dbReference type="Pfam" id="PF20057"/>
    </source>
</evidence>
<protein>
    <recommendedName>
        <fullName evidence="1">DUF6456 domain-containing protein</fullName>
    </recommendedName>
</protein>
<sequence length="368" mass="39717">MLRMKTTDGDSALPDWVPDDARRYLEHTESGRSLRALAKASGCHASTVMRQVRRIEIRREDPLVDAALKRLGAEVAGVAGHRGDTLAAAKEVDVSSQRTAPEPIDGETLKREAARVLRLMGRPGTLLAVAQDMDKAVVVKDDDGGGGAAARQLVIDAAIAQAMALKGWIACDNPGRVSRYRITAAGRGVYQRMVAEADRVAHAGFAEAQAGFDMPPDPRRRPPQVRTLQIESPVAALARRRDKAGVPFLDRAALDAAERLREDYEIARLGEGGEPDIDAMMRGEAAAASSATDRPAEARRRLAAALRELGPGLGDMAMRCCCRLEGLETAEQNLGWSARSGKIVLRIALQRLARHYERLGRSGRGLIG</sequence>
<reference evidence="2 3" key="1">
    <citation type="submission" date="2016-10" db="EMBL/GenBank/DDBJ databases">
        <authorList>
            <person name="Varghese N."/>
            <person name="Submissions S."/>
        </authorList>
    </citation>
    <scope>NUCLEOTIDE SEQUENCE [LARGE SCALE GENOMIC DNA]</scope>
    <source>
        <strain evidence="3">YIM D21,KCTC 23444,ACCC 10710</strain>
    </source>
</reference>